<feature type="active site" description="Proton donor/acceptor" evidence="7">
    <location>
        <position position="359"/>
    </location>
</feature>
<keyword evidence="10" id="KW-1185">Reference proteome</keyword>
<dbReference type="AlphaFoldDB" id="A0A327Z8Q4"/>
<evidence type="ECO:0000259" key="8">
    <source>
        <dbReference type="PROSITE" id="PS52029"/>
    </source>
</evidence>
<feature type="domain" description="L,D-TPase catalytic" evidence="8">
    <location>
        <begin position="263"/>
        <end position="400"/>
    </location>
</feature>
<dbReference type="UniPathway" id="UPA00219"/>
<accession>A0A327Z8Q4</accession>
<dbReference type="GO" id="GO:0071555">
    <property type="term" value="P:cell wall organization"/>
    <property type="evidence" value="ECO:0007669"/>
    <property type="project" value="UniProtKB-UniRule"/>
</dbReference>
<dbReference type="GO" id="GO:0071972">
    <property type="term" value="F:peptidoglycan L,D-transpeptidase activity"/>
    <property type="evidence" value="ECO:0007669"/>
    <property type="project" value="TreeGrafter"/>
</dbReference>
<evidence type="ECO:0000313" key="9">
    <source>
        <dbReference type="EMBL" id="RAK27517.1"/>
    </source>
</evidence>
<dbReference type="Gene3D" id="2.60.40.3780">
    <property type="match status" value="1"/>
</dbReference>
<dbReference type="PANTHER" id="PTHR30582:SF2">
    <property type="entry name" value="L,D-TRANSPEPTIDASE YCIB-RELATED"/>
    <property type="match status" value="1"/>
</dbReference>
<feature type="active site" description="Nucleophile" evidence="7">
    <location>
        <position position="376"/>
    </location>
</feature>
<evidence type="ECO:0000256" key="5">
    <source>
        <dbReference type="ARBA" id="ARBA00023315"/>
    </source>
</evidence>
<dbReference type="Gene3D" id="2.40.440.10">
    <property type="entry name" value="L,D-transpeptidase catalytic domain-like"/>
    <property type="match status" value="1"/>
</dbReference>
<dbReference type="InterPro" id="IPR050979">
    <property type="entry name" value="LD-transpeptidase"/>
</dbReference>
<evidence type="ECO:0000256" key="2">
    <source>
        <dbReference type="ARBA" id="ARBA00022679"/>
    </source>
</evidence>
<comment type="caution">
    <text evidence="9">The sequence shown here is derived from an EMBL/GenBank/DDBJ whole genome shotgun (WGS) entry which is preliminary data.</text>
</comment>
<dbReference type="InterPro" id="IPR041280">
    <property type="entry name" value="Big_10"/>
</dbReference>
<evidence type="ECO:0000256" key="4">
    <source>
        <dbReference type="ARBA" id="ARBA00022984"/>
    </source>
</evidence>
<protein>
    <submittedName>
        <fullName evidence="9">Lipoprotein-anchoring transpeptidase ErfK/SrfK</fullName>
    </submittedName>
</protein>
<dbReference type="GO" id="GO:0008360">
    <property type="term" value="P:regulation of cell shape"/>
    <property type="evidence" value="ECO:0007669"/>
    <property type="project" value="UniProtKB-UniRule"/>
</dbReference>
<evidence type="ECO:0000256" key="6">
    <source>
        <dbReference type="ARBA" id="ARBA00023316"/>
    </source>
</evidence>
<dbReference type="CDD" id="cd16913">
    <property type="entry name" value="YkuD_like"/>
    <property type="match status" value="1"/>
</dbReference>
<dbReference type="GO" id="GO:0018104">
    <property type="term" value="P:peptidoglycan-protein cross-linking"/>
    <property type="evidence" value="ECO:0007669"/>
    <property type="project" value="TreeGrafter"/>
</dbReference>
<dbReference type="SUPFAM" id="SSF141523">
    <property type="entry name" value="L,D-transpeptidase catalytic domain-like"/>
    <property type="match status" value="1"/>
</dbReference>
<dbReference type="EMBL" id="QLMJ01000023">
    <property type="protein sequence ID" value="RAK27517.1"/>
    <property type="molecule type" value="Genomic_DNA"/>
</dbReference>
<keyword evidence="5" id="KW-0012">Acyltransferase</keyword>
<name>A0A327Z8Q4_9ACTN</name>
<dbReference type="Gene3D" id="2.60.40.3710">
    <property type="match status" value="1"/>
</dbReference>
<dbReference type="InterPro" id="IPR005490">
    <property type="entry name" value="LD_TPept_cat_dom"/>
</dbReference>
<organism evidence="9 10">
    <name type="scientific">Actinoplanes lutulentus</name>
    <dbReference type="NCBI Taxonomy" id="1287878"/>
    <lineage>
        <taxon>Bacteria</taxon>
        <taxon>Bacillati</taxon>
        <taxon>Actinomycetota</taxon>
        <taxon>Actinomycetes</taxon>
        <taxon>Micromonosporales</taxon>
        <taxon>Micromonosporaceae</taxon>
        <taxon>Actinoplanes</taxon>
    </lineage>
</organism>
<proteinExistence type="predicted"/>
<dbReference type="GO" id="GO:0005576">
    <property type="term" value="C:extracellular region"/>
    <property type="evidence" value="ECO:0007669"/>
    <property type="project" value="TreeGrafter"/>
</dbReference>
<evidence type="ECO:0000256" key="1">
    <source>
        <dbReference type="ARBA" id="ARBA00004752"/>
    </source>
</evidence>
<keyword evidence="4 7" id="KW-0573">Peptidoglycan synthesis</keyword>
<keyword evidence="6 7" id="KW-0961">Cell wall biogenesis/degradation</keyword>
<keyword evidence="2" id="KW-0808">Transferase</keyword>
<gene>
    <name evidence="9" type="ORF">B0I29_123151</name>
</gene>
<dbReference type="CDD" id="cd13432">
    <property type="entry name" value="LDT_IgD_like_2"/>
    <property type="match status" value="1"/>
</dbReference>
<evidence type="ECO:0000256" key="3">
    <source>
        <dbReference type="ARBA" id="ARBA00022960"/>
    </source>
</evidence>
<comment type="pathway">
    <text evidence="1 7">Cell wall biogenesis; peptidoglycan biosynthesis.</text>
</comment>
<dbReference type="InterPro" id="IPR038063">
    <property type="entry name" value="Transpep_catalytic_dom"/>
</dbReference>
<dbReference type="PANTHER" id="PTHR30582">
    <property type="entry name" value="L,D-TRANSPEPTIDASE"/>
    <property type="match status" value="1"/>
</dbReference>
<reference evidence="9 10" key="1">
    <citation type="submission" date="2018-06" db="EMBL/GenBank/DDBJ databases">
        <title>Genomic Encyclopedia of Type Strains, Phase III (KMG-III): the genomes of soil and plant-associated and newly described type strains.</title>
        <authorList>
            <person name="Whitman W."/>
        </authorList>
    </citation>
    <scope>NUCLEOTIDE SEQUENCE [LARGE SCALE GENOMIC DNA]</scope>
    <source>
        <strain evidence="9 10">CGMCC 4.7090</strain>
    </source>
</reference>
<dbReference type="PROSITE" id="PS52029">
    <property type="entry name" value="LD_TPASE"/>
    <property type="match status" value="1"/>
</dbReference>
<evidence type="ECO:0000256" key="7">
    <source>
        <dbReference type="PROSITE-ProRule" id="PRU01373"/>
    </source>
</evidence>
<dbReference type="Pfam" id="PF03734">
    <property type="entry name" value="YkuD"/>
    <property type="match status" value="1"/>
</dbReference>
<sequence length="426" mass="45029">MATDGADRDPSIVRAMIRRRKVIIGAVGVAAAATAAGCSSSGKASGAGGTTWVEPVANIEPPIVPVAFSVTPATGDKDVSPLTPIVVTAANGTLQTVTVTSGKTKIEGEIQSDGTWKSTGELAYGKKYKVTATAADSAGTTSSEDATFSTLKPAAVAKVTFQANGMLALKDGSTYGAGQPVIVAFSKAVNKKAAEKAIEITTSPKVEGKFYWKDDQTVHWRPAKYWAAGSTIKVSVNAFGVKLGKTTYGAKNSSTSFKIGRQLIAISDNRTHMTKVYIDGKLVRTMKSSLGKGGGTTGANGQKISYWTAGGPHVVLGKKRKHTMSSASYGVTDKDDPNYYVSENIEFCTRISYSGEYLHAAPWNGSLGRANLSHGCINLSTADAKWVYNNFRVGDIVDVKNTPRELPIWNGLGDWTVSFDKYGRDA</sequence>
<dbReference type="GO" id="GO:0016746">
    <property type="term" value="F:acyltransferase activity"/>
    <property type="evidence" value="ECO:0007669"/>
    <property type="project" value="UniProtKB-KW"/>
</dbReference>
<evidence type="ECO:0000313" key="10">
    <source>
        <dbReference type="Proteomes" id="UP000249341"/>
    </source>
</evidence>
<dbReference type="Proteomes" id="UP000249341">
    <property type="component" value="Unassembled WGS sequence"/>
</dbReference>
<keyword evidence="9" id="KW-0449">Lipoprotein</keyword>
<keyword evidence="3 7" id="KW-0133">Cell shape</keyword>
<dbReference type="Pfam" id="PF17964">
    <property type="entry name" value="Big_10"/>
    <property type="match status" value="1"/>
</dbReference>